<evidence type="ECO:0000313" key="2">
    <source>
        <dbReference type="EMBL" id="GEU64127.1"/>
    </source>
</evidence>
<sequence length="199" mass="22431">MWLFRHEHLADGTLSRYKARLVENGSTQLEGVDVDETFSSVLKLAVSLCAQASPSGLGNEPAYLLLYVDDIVLSAFSEGLLQRIIGSLHQEFAMTDLGPLNYFLGISITRDSLGLFFSQKKYAIEILEKAYTISCNPSRTPVDTESKLGVDVQQVFLHMHDPREPHLYAFKKILRKRQRTLSRSSAEAEYLPHMYSKSS</sequence>
<organism evidence="2">
    <name type="scientific">Tanacetum cinerariifolium</name>
    <name type="common">Dalmatian daisy</name>
    <name type="synonym">Chrysanthemum cinerariifolium</name>
    <dbReference type="NCBI Taxonomy" id="118510"/>
    <lineage>
        <taxon>Eukaryota</taxon>
        <taxon>Viridiplantae</taxon>
        <taxon>Streptophyta</taxon>
        <taxon>Embryophyta</taxon>
        <taxon>Tracheophyta</taxon>
        <taxon>Spermatophyta</taxon>
        <taxon>Magnoliopsida</taxon>
        <taxon>eudicotyledons</taxon>
        <taxon>Gunneridae</taxon>
        <taxon>Pentapetalae</taxon>
        <taxon>asterids</taxon>
        <taxon>campanulids</taxon>
        <taxon>Asterales</taxon>
        <taxon>Asteraceae</taxon>
        <taxon>Asteroideae</taxon>
        <taxon>Anthemideae</taxon>
        <taxon>Anthemidinae</taxon>
        <taxon>Tanacetum</taxon>
    </lineage>
</organism>
<reference evidence="2" key="1">
    <citation type="journal article" date="2019" name="Sci. Rep.">
        <title>Draft genome of Tanacetum cinerariifolium, the natural source of mosquito coil.</title>
        <authorList>
            <person name="Yamashiro T."/>
            <person name="Shiraishi A."/>
            <person name="Satake H."/>
            <person name="Nakayama K."/>
        </authorList>
    </citation>
    <scope>NUCLEOTIDE SEQUENCE</scope>
</reference>
<accession>A0A6L2LT64</accession>
<dbReference type="AlphaFoldDB" id="A0A6L2LT64"/>
<name>A0A6L2LT64_TANCI</name>
<proteinExistence type="predicted"/>
<dbReference type="EMBL" id="BKCJ010004969">
    <property type="protein sequence ID" value="GEU64127.1"/>
    <property type="molecule type" value="Genomic_DNA"/>
</dbReference>
<gene>
    <name evidence="2" type="ORF">Tci_036105</name>
</gene>
<protein>
    <submittedName>
        <fullName evidence="2">Ribonuclease H-like domain-containing protein</fullName>
    </submittedName>
</protein>
<feature type="domain" description="Reverse transcriptase Ty1/copia-type" evidence="1">
    <location>
        <begin position="63"/>
        <end position="142"/>
    </location>
</feature>
<comment type="caution">
    <text evidence="2">The sequence shown here is derived from an EMBL/GenBank/DDBJ whole genome shotgun (WGS) entry which is preliminary data.</text>
</comment>
<evidence type="ECO:0000259" key="1">
    <source>
        <dbReference type="Pfam" id="PF07727"/>
    </source>
</evidence>
<dbReference type="Pfam" id="PF07727">
    <property type="entry name" value="RVT_2"/>
    <property type="match status" value="1"/>
</dbReference>
<dbReference type="InterPro" id="IPR013103">
    <property type="entry name" value="RVT_2"/>
</dbReference>